<name>A0A2K9NVM3_BACTC</name>
<organism evidence="1 2">
    <name type="scientific">Bacteriovorax stolpii</name>
    <name type="common">Bdellovibrio stolpii</name>
    <dbReference type="NCBI Taxonomy" id="960"/>
    <lineage>
        <taxon>Bacteria</taxon>
        <taxon>Pseudomonadati</taxon>
        <taxon>Bdellovibrionota</taxon>
        <taxon>Bacteriovoracia</taxon>
        <taxon>Bacteriovoracales</taxon>
        <taxon>Bacteriovoracaceae</taxon>
        <taxon>Bacteriovorax</taxon>
    </lineage>
</organism>
<evidence type="ECO:0000313" key="1">
    <source>
        <dbReference type="EMBL" id="AUN99556.1"/>
    </source>
</evidence>
<protein>
    <submittedName>
        <fullName evidence="1">Uncharacterized protein</fullName>
    </submittedName>
</protein>
<keyword evidence="2" id="KW-1185">Reference proteome</keyword>
<dbReference type="RefSeq" id="WP_102244847.1">
    <property type="nucleotide sequence ID" value="NZ_CP025704.1"/>
</dbReference>
<gene>
    <name evidence="1" type="ORF">C0V70_15875</name>
</gene>
<accession>A0A2K9NVM3</accession>
<proteinExistence type="predicted"/>
<evidence type="ECO:0000313" key="2">
    <source>
        <dbReference type="Proteomes" id="UP000235584"/>
    </source>
</evidence>
<reference evidence="1 2" key="1">
    <citation type="submission" date="2018-01" db="EMBL/GenBank/DDBJ databases">
        <title>Complete genome sequence of Bacteriovorax stolpii DSM12778.</title>
        <authorList>
            <person name="Tang B."/>
            <person name="Chang J."/>
        </authorList>
    </citation>
    <scope>NUCLEOTIDE SEQUENCE [LARGE SCALE GENOMIC DNA]</scope>
    <source>
        <strain evidence="1 2">DSM 12778</strain>
    </source>
</reference>
<dbReference type="AlphaFoldDB" id="A0A2K9NVM3"/>
<dbReference type="KEGG" id="bsto:C0V70_15875"/>
<dbReference type="Proteomes" id="UP000235584">
    <property type="component" value="Chromosome"/>
</dbReference>
<dbReference type="EMBL" id="CP025704">
    <property type="protein sequence ID" value="AUN99556.1"/>
    <property type="molecule type" value="Genomic_DNA"/>
</dbReference>
<sequence>MKELHLTNIHIISSIIAICALIPLFAIKKGGRGHIFLGYAYTLFSFITIGVILTGYGFFYTGRYLNEGVLPFSTGRLSVLVEAVLYLTQLLVGVLFIQKGNWPARFKTQKTFMGLNLAGIIAALLLIYNLYLEKSTLSAAFCGVVLLNHVVLFIFGIFIFEMIRKNPERKEEGLTIIHSSQITSSAILFVFMGIAGTLGNLIFGMDLKFNMKTTLVFPMLDVLMIWWFAKRHPQFLEREK</sequence>